<dbReference type="CDD" id="cd00093">
    <property type="entry name" value="HTH_XRE"/>
    <property type="match status" value="1"/>
</dbReference>
<evidence type="ECO:0000259" key="2">
    <source>
        <dbReference type="PROSITE" id="PS50943"/>
    </source>
</evidence>
<dbReference type="SMART" id="SM00530">
    <property type="entry name" value="HTH_XRE"/>
    <property type="match status" value="1"/>
</dbReference>
<dbReference type="RefSeq" id="WP_377873180.1">
    <property type="nucleotide sequence ID" value="NZ_JBHMAY010000047.1"/>
</dbReference>
<dbReference type="InterPro" id="IPR010982">
    <property type="entry name" value="Lambda_DNA-bd_dom_sf"/>
</dbReference>
<gene>
    <name evidence="3" type="ORF">ACFORO_37205</name>
</gene>
<dbReference type="EMBL" id="JBHRWI010000056">
    <property type="protein sequence ID" value="MFC3515851.1"/>
    <property type="molecule type" value="Genomic_DNA"/>
</dbReference>
<evidence type="ECO:0000313" key="3">
    <source>
        <dbReference type="EMBL" id="MFC3515851.1"/>
    </source>
</evidence>
<dbReference type="InterPro" id="IPR001387">
    <property type="entry name" value="Cro/C1-type_HTH"/>
</dbReference>
<evidence type="ECO:0000256" key="1">
    <source>
        <dbReference type="SAM" id="MobiDB-lite"/>
    </source>
</evidence>
<name>A0ABV7QRA3_9PSEU</name>
<comment type="caution">
    <text evidence="3">The sequence shown here is derived from an EMBL/GenBank/DDBJ whole genome shotgun (WGS) entry which is preliminary data.</text>
</comment>
<keyword evidence="4" id="KW-1185">Reference proteome</keyword>
<feature type="region of interest" description="Disordered" evidence="1">
    <location>
        <begin position="17"/>
        <end position="40"/>
    </location>
</feature>
<dbReference type="PROSITE" id="PS50943">
    <property type="entry name" value="HTH_CROC1"/>
    <property type="match status" value="1"/>
</dbReference>
<reference evidence="4" key="1">
    <citation type="journal article" date="2019" name="Int. J. Syst. Evol. Microbiol.">
        <title>The Global Catalogue of Microorganisms (GCM) 10K type strain sequencing project: providing services to taxonomists for standard genome sequencing and annotation.</title>
        <authorList>
            <consortium name="The Broad Institute Genomics Platform"/>
            <consortium name="The Broad Institute Genome Sequencing Center for Infectious Disease"/>
            <person name="Wu L."/>
            <person name="Ma J."/>
        </authorList>
    </citation>
    <scope>NUCLEOTIDE SEQUENCE [LARGE SCALE GENOMIC DNA]</scope>
    <source>
        <strain evidence="4">CGMCC 4.7682</strain>
    </source>
</reference>
<dbReference type="Proteomes" id="UP001595764">
    <property type="component" value="Unassembled WGS sequence"/>
</dbReference>
<proteinExistence type="predicted"/>
<dbReference type="Gene3D" id="1.10.260.40">
    <property type="entry name" value="lambda repressor-like DNA-binding domains"/>
    <property type="match status" value="1"/>
</dbReference>
<protein>
    <submittedName>
        <fullName evidence="3">Helix-turn-helix domain-containing protein</fullName>
    </submittedName>
</protein>
<feature type="domain" description="HTH cro/C1-type" evidence="2">
    <location>
        <begin position="7"/>
        <end position="50"/>
    </location>
</feature>
<sequence length="172" mass="19124">MHTAELLTTARKAADLSQQELAERAGTSRPTLSAYERGRKSPTLDTVTRLLAGAGFTLTLEPQLLFHELTANGRSISVPTSLPRLPLEKAFATVVLPIELNWSEPERRFDLRSRADRARVYEIVLREGTGDHIAEYVDGTLLIDLWEELVLPRNVRAAWAPLIDSVRPVAAT</sequence>
<dbReference type="SUPFAM" id="SSF47413">
    <property type="entry name" value="lambda repressor-like DNA-binding domains"/>
    <property type="match status" value="1"/>
</dbReference>
<dbReference type="Pfam" id="PF01381">
    <property type="entry name" value="HTH_3"/>
    <property type="match status" value="1"/>
</dbReference>
<organism evidence="3 4">
    <name type="scientific">Amycolatopsis halotolerans</name>
    <dbReference type="NCBI Taxonomy" id="330083"/>
    <lineage>
        <taxon>Bacteria</taxon>
        <taxon>Bacillati</taxon>
        <taxon>Actinomycetota</taxon>
        <taxon>Actinomycetes</taxon>
        <taxon>Pseudonocardiales</taxon>
        <taxon>Pseudonocardiaceae</taxon>
        <taxon>Amycolatopsis</taxon>
    </lineage>
</organism>
<evidence type="ECO:0000313" key="4">
    <source>
        <dbReference type="Proteomes" id="UP001595764"/>
    </source>
</evidence>
<accession>A0ABV7QRA3</accession>